<feature type="compositionally biased region" description="Low complexity" evidence="2">
    <location>
        <begin position="307"/>
        <end position="339"/>
    </location>
</feature>
<keyword evidence="4" id="KW-1185">Reference proteome</keyword>
<feature type="compositionally biased region" description="Low complexity" evidence="2">
    <location>
        <begin position="213"/>
        <end position="224"/>
    </location>
</feature>
<protein>
    <submittedName>
        <fullName evidence="3">Uncharacterized protein</fullName>
    </submittedName>
</protein>
<feature type="compositionally biased region" description="Basic residues" evidence="2">
    <location>
        <begin position="188"/>
        <end position="197"/>
    </location>
</feature>
<sequence>MTTPSPSPIILEMNHHRDRVEVRDRQVQYGEALVNLVRDTVADMLAGTDAVGVSGPPAYSLVDPFSSQNRQLEDELEALEAEVALPYAEPAPEIAELEDRLPENDQVPATANGDLEDQPAPANDNKVPINEIPVVPVNETPVINEAPNEAPLPQALPPPPHALPQASPAVLPADETLAFSHVAVTLQRKPRAGRRQARGSGRPGETRQFLGPTLDASDTDTSTSSQILRVPRVIHFPEVPPTRVTNLTERSGVTDRMANALLRGLGLRTPAPSRPPPDWTIEDATLVEPLRPTRRPAAPYRREKSRPTTTPASTSGTSSESTSSSSSSVPTIPPNNSSSESEETCPNPSPYQPPLTVATASPSVASMRPPRPLDPSQASGEAALRQQLELLNKQARQLQEVVAQLLATHI</sequence>
<reference evidence="3 4" key="1">
    <citation type="submission" date="2019-01" db="EMBL/GenBank/DDBJ databases">
        <title>Draft genome sequence of Psathyrella aberdarensis IHI B618.</title>
        <authorList>
            <person name="Buettner E."/>
            <person name="Kellner H."/>
        </authorList>
    </citation>
    <scope>NUCLEOTIDE SEQUENCE [LARGE SCALE GENOMIC DNA]</scope>
    <source>
        <strain evidence="3 4">IHI B618</strain>
    </source>
</reference>
<evidence type="ECO:0000256" key="1">
    <source>
        <dbReference type="SAM" id="Coils"/>
    </source>
</evidence>
<proteinExistence type="predicted"/>
<feature type="coiled-coil region" evidence="1">
    <location>
        <begin position="381"/>
        <end position="408"/>
    </location>
</feature>
<feature type="region of interest" description="Disordered" evidence="2">
    <location>
        <begin position="266"/>
        <end position="381"/>
    </location>
</feature>
<accession>A0A4Q2CYF9</accession>
<evidence type="ECO:0000256" key="2">
    <source>
        <dbReference type="SAM" id="MobiDB-lite"/>
    </source>
</evidence>
<gene>
    <name evidence="3" type="ORF">EST38_g14376</name>
</gene>
<name>A0A4Q2CYF9_9AGAR</name>
<dbReference type="Proteomes" id="UP000290288">
    <property type="component" value="Unassembled WGS sequence"/>
</dbReference>
<feature type="region of interest" description="Disordered" evidence="2">
    <location>
        <begin position="105"/>
        <end position="128"/>
    </location>
</feature>
<organism evidence="3 4">
    <name type="scientific">Candolleomyces aberdarensis</name>
    <dbReference type="NCBI Taxonomy" id="2316362"/>
    <lineage>
        <taxon>Eukaryota</taxon>
        <taxon>Fungi</taxon>
        <taxon>Dikarya</taxon>
        <taxon>Basidiomycota</taxon>
        <taxon>Agaricomycotina</taxon>
        <taxon>Agaricomycetes</taxon>
        <taxon>Agaricomycetidae</taxon>
        <taxon>Agaricales</taxon>
        <taxon>Agaricineae</taxon>
        <taxon>Psathyrellaceae</taxon>
        <taxon>Candolleomyces</taxon>
    </lineage>
</organism>
<comment type="caution">
    <text evidence="3">The sequence shown here is derived from an EMBL/GenBank/DDBJ whole genome shotgun (WGS) entry which is preliminary data.</text>
</comment>
<dbReference type="EMBL" id="SDEE01001869">
    <property type="protein sequence ID" value="RXW11479.1"/>
    <property type="molecule type" value="Genomic_DNA"/>
</dbReference>
<feature type="region of interest" description="Disordered" evidence="2">
    <location>
        <begin position="188"/>
        <end position="224"/>
    </location>
</feature>
<evidence type="ECO:0000313" key="3">
    <source>
        <dbReference type="EMBL" id="RXW11479.1"/>
    </source>
</evidence>
<evidence type="ECO:0000313" key="4">
    <source>
        <dbReference type="Proteomes" id="UP000290288"/>
    </source>
</evidence>
<keyword evidence="1" id="KW-0175">Coiled coil</keyword>
<dbReference type="AlphaFoldDB" id="A0A4Q2CYF9"/>